<name>A0A6A4GWJ0_9AGAR</name>
<proteinExistence type="predicted"/>
<accession>A0A6A4GWJ0</accession>
<evidence type="ECO:0000313" key="2">
    <source>
        <dbReference type="Proteomes" id="UP000799118"/>
    </source>
</evidence>
<gene>
    <name evidence="1" type="ORF">BT96DRAFT_833768</name>
</gene>
<dbReference type="EMBL" id="ML769666">
    <property type="protein sequence ID" value="KAE9390219.1"/>
    <property type="molecule type" value="Genomic_DNA"/>
</dbReference>
<organism evidence="1 2">
    <name type="scientific">Gymnopus androsaceus JB14</name>
    <dbReference type="NCBI Taxonomy" id="1447944"/>
    <lineage>
        <taxon>Eukaryota</taxon>
        <taxon>Fungi</taxon>
        <taxon>Dikarya</taxon>
        <taxon>Basidiomycota</taxon>
        <taxon>Agaricomycotina</taxon>
        <taxon>Agaricomycetes</taxon>
        <taxon>Agaricomycetidae</taxon>
        <taxon>Agaricales</taxon>
        <taxon>Marasmiineae</taxon>
        <taxon>Omphalotaceae</taxon>
        <taxon>Gymnopus</taxon>
    </lineage>
</organism>
<feature type="non-terminal residue" evidence="1">
    <location>
        <position position="1"/>
    </location>
</feature>
<dbReference type="AlphaFoldDB" id="A0A6A4GWJ0"/>
<dbReference type="Proteomes" id="UP000799118">
    <property type="component" value="Unassembled WGS sequence"/>
</dbReference>
<dbReference type="OrthoDB" id="3252187at2759"/>
<evidence type="ECO:0000313" key="1">
    <source>
        <dbReference type="EMBL" id="KAE9390219.1"/>
    </source>
</evidence>
<protein>
    <submittedName>
        <fullName evidence="1">Uncharacterized protein</fullName>
    </submittedName>
</protein>
<reference evidence="1" key="1">
    <citation type="journal article" date="2019" name="Environ. Microbiol.">
        <title>Fungal ecological strategies reflected in gene transcription - a case study of two litter decomposers.</title>
        <authorList>
            <person name="Barbi F."/>
            <person name="Kohler A."/>
            <person name="Barry K."/>
            <person name="Baskaran P."/>
            <person name="Daum C."/>
            <person name="Fauchery L."/>
            <person name="Ihrmark K."/>
            <person name="Kuo A."/>
            <person name="LaButti K."/>
            <person name="Lipzen A."/>
            <person name="Morin E."/>
            <person name="Grigoriev I.V."/>
            <person name="Henrissat B."/>
            <person name="Lindahl B."/>
            <person name="Martin F."/>
        </authorList>
    </citation>
    <scope>NUCLEOTIDE SEQUENCE</scope>
    <source>
        <strain evidence="1">JB14</strain>
    </source>
</reference>
<keyword evidence="2" id="KW-1185">Reference proteome</keyword>
<sequence length="61" mass="7266">PEDMFWFDLLVHGLRGESLDEHLTDELELFGIDWDAYQKDAVLWLLHINDANESTSSWFQR</sequence>